<reference evidence="9" key="1">
    <citation type="submission" date="2022-08" db="UniProtKB">
        <authorList>
            <consortium name="EnsemblMetazoa"/>
        </authorList>
    </citation>
    <scope>IDENTIFICATION</scope>
</reference>
<evidence type="ECO:0000259" key="8">
    <source>
        <dbReference type="PROSITE" id="PS50275"/>
    </source>
</evidence>
<feature type="transmembrane region" description="Helical" evidence="7">
    <location>
        <begin position="566"/>
        <end position="584"/>
    </location>
</feature>
<dbReference type="GO" id="GO:0004438">
    <property type="term" value="F:phosphatidylinositol-3-phosphate phosphatase activity"/>
    <property type="evidence" value="ECO:0007669"/>
    <property type="project" value="UniProtKB-EC"/>
</dbReference>
<protein>
    <recommendedName>
        <fullName evidence="4">Phosphatidylinositol-3-phosphatase SAC1</fullName>
        <ecNumber evidence="1">3.1.3.64</ecNumber>
    </recommendedName>
    <alternativeName>
        <fullName evidence="6">Phosphatidylinositol-4-phosphate phosphatase</fullName>
    </alternativeName>
    <alternativeName>
        <fullName evidence="5">Suppressor of actin mutations 1-like protein</fullName>
    </alternativeName>
</protein>
<dbReference type="AlphaFoldDB" id="A0A8W7P945"/>
<evidence type="ECO:0000256" key="4">
    <source>
        <dbReference type="ARBA" id="ARBA00040795"/>
    </source>
</evidence>
<feature type="transmembrane region" description="Helical" evidence="7">
    <location>
        <begin position="590"/>
        <end position="611"/>
    </location>
</feature>
<keyword evidence="7" id="KW-0472">Membrane</keyword>
<dbReference type="EnsemblMetazoa" id="ACOM027998-RA">
    <property type="protein sequence ID" value="ACOM027998-PA.1"/>
    <property type="gene ID" value="ACOM027998"/>
</dbReference>
<dbReference type="EC" id="3.1.3.64" evidence="1"/>
<keyword evidence="7" id="KW-0812">Transmembrane</keyword>
<evidence type="ECO:0000256" key="3">
    <source>
        <dbReference type="ARBA" id="ARBA00036807"/>
    </source>
</evidence>
<evidence type="ECO:0000256" key="1">
    <source>
        <dbReference type="ARBA" id="ARBA00013038"/>
    </source>
</evidence>
<evidence type="ECO:0000256" key="6">
    <source>
        <dbReference type="ARBA" id="ARBA00041911"/>
    </source>
</evidence>
<dbReference type="PANTHER" id="PTHR45662:SF2">
    <property type="entry name" value="PHOSPHATIDYLINOSITOL-3-PHOSPHATASE SAC1"/>
    <property type="match status" value="1"/>
</dbReference>
<sequence length="627" mass="72026">LPKRTRSHIYVVSCFLDRRHLFSSPSSRTIMVKMDARIFDDMNFYITPDRLYIEPSESEQFVIIERPDGAVSLHSAYSTVDSKERLPIHGYELRKICGVLGMVRLISGLHLVVVTHRIFVGLINNEPVWQMAGSDLIPLTPTLTHLSESQKEQNETYLAMMRQVLDTPFFYFSYGYDLTNTMQRIGSNPKVGDNVGLYGQSDKRFVWNVGLLENFPLLVRYVLPIIHGFVSINDVTVNGHALSWILISRRSVQHAGTRLFCRGINQNGEVANYVETEQILVTGQDRVSFVQTRGSIPLFWHQTPNLQYKPRPQLLIGRDHLVACSRHFDDQCKLYGAQCLINLIDHKGAEEVLEKAYDATVSGVGNTQLHYVSFDFHKECKKMRYDRLSLLMNRITHEQDKFGFYHTNHVGQVYSVQKGVFRTNCIDCLDRTNVVQSLIAKRSLEQALERLGIFKFGEKHIDPNSQFEAVFKAVWADNADLISLQYSGTGALKTDFTRTGKRTFKGLLRDGLNSLTRYVKNNFSDGFRQDSIELFLGMYRVRNGEGLEFPSPLSVSDPTVDWRKRMIMATVLFEIAMFFVIMLYPTEFSFKTGVLLLGWGVMVLFTHRFFVKHRSDFVDRPKLLSKK</sequence>
<dbReference type="GO" id="GO:0046856">
    <property type="term" value="P:phosphatidylinositol dephosphorylation"/>
    <property type="evidence" value="ECO:0007669"/>
    <property type="project" value="TreeGrafter"/>
</dbReference>
<dbReference type="PROSITE" id="PS50275">
    <property type="entry name" value="SAC"/>
    <property type="match status" value="1"/>
</dbReference>
<evidence type="ECO:0000256" key="2">
    <source>
        <dbReference type="ARBA" id="ARBA00036631"/>
    </source>
</evidence>
<proteinExistence type="predicted"/>
<accession>A0A8W7P945</accession>
<dbReference type="GO" id="GO:0005783">
    <property type="term" value="C:endoplasmic reticulum"/>
    <property type="evidence" value="ECO:0007669"/>
    <property type="project" value="TreeGrafter"/>
</dbReference>
<dbReference type="VEuPathDB" id="VectorBase:ACON2_042625"/>
<dbReference type="Proteomes" id="UP000075882">
    <property type="component" value="Unassembled WGS sequence"/>
</dbReference>
<dbReference type="PANTHER" id="PTHR45662">
    <property type="entry name" value="PHOSPHATIDYLINOSITIDE PHOSPHATASE SAC1"/>
    <property type="match status" value="1"/>
</dbReference>
<keyword evidence="7" id="KW-1133">Transmembrane helix</keyword>
<comment type="catalytic activity">
    <reaction evidence="3">
        <text>a 1,2-diacyl-sn-glycero-3-phospho-(1D-myo-inositol 4-phosphate) + H2O = a 1,2-diacyl-sn-glycero-3-phospho-(1D-myo-inositol) + phosphate</text>
        <dbReference type="Rhea" id="RHEA:55652"/>
        <dbReference type="ChEBI" id="CHEBI:15377"/>
        <dbReference type="ChEBI" id="CHEBI:43474"/>
        <dbReference type="ChEBI" id="CHEBI:57880"/>
        <dbReference type="ChEBI" id="CHEBI:58178"/>
    </reaction>
    <physiologicalReaction direction="left-to-right" evidence="3">
        <dbReference type="Rhea" id="RHEA:55653"/>
    </physiologicalReaction>
</comment>
<comment type="catalytic activity">
    <reaction evidence="2">
        <text>a 1,2-diacyl-sn-glycero-3-phospho-(1D-myo-inositol-3-phosphate) + H2O = a 1,2-diacyl-sn-glycero-3-phospho-(1D-myo-inositol) + phosphate</text>
        <dbReference type="Rhea" id="RHEA:12316"/>
        <dbReference type="ChEBI" id="CHEBI:15377"/>
        <dbReference type="ChEBI" id="CHEBI:43474"/>
        <dbReference type="ChEBI" id="CHEBI:57880"/>
        <dbReference type="ChEBI" id="CHEBI:58088"/>
        <dbReference type="EC" id="3.1.3.64"/>
    </reaction>
    <physiologicalReaction direction="left-to-right" evidence="2">
        <dbReference type="Rhea" id="RHEA:12317"/>
    </physiologicalReaction>
</comment>
<name>A0A8W7P945_ANOCL</name>
<dbReference type="Pfam" id="PF02383">
    <property type="entry name" value="Syja_N"/>
    <property type="match status" value="1"/>
</dbReference>
<organism evidence="9">
    <name type="scientific">Anopheles coluzzii</name>
    <name type="common">African malaria mosquito</name>
    <dbReference type="NCBI Taxonomy" id="1518534"/>
    <lineage>
        <taxon>Eukaryota</taxon>
        <taxon>Metazoa</taxon>
        <taxon>Ecdysozoa</taxon>
        <taxon>Arthropoda</taxon>
        <taxon>Hexapoda</taxon>
        <taxon>Insecta</taxon>
        <taxon>Pterygota</taxon>
        <taxon>Neoptera</taxon>
        <taxon>Endopterygota</taxon>
        <taxon>Diptera</taxon>
        <taxon>Nematocera</taxon>
        <taxon>Culicoidea</taxon>
        <taxon>Culicidae</taxon>
        <taxon>Anophelinae</taxon>
        <taxon>Anopheles</taxon>
    </lineage>
</organism>
<evidence type="ECO:0000313" key="9">
    <source>
        <dbReference type="EnsemblMetazoa" id="ACOM027998-PA.1"/>
    </source>
</evidence>
<dbReference type="InterPro" id="IPR002013">
    <property type="entry name" value="SAC_dom"/>
</dbReference>
<dbReference type="GO" id="GO:0043812">
    <property type="term" value="F:phosphatidylinositol-4-phosphate phosphatase activity"/>
    <property type="evidence" value="ECO:0007669"/>
    <property type="project" value="TreeGrafter"/>
</dbReference>
<evidence type="ECO:0000256" key="5">
    <source>
        <dbReference type="ARBA" id="ARBA00041396"/>
    </source>
</evidence>
<evidence type="ECO:0000256" key="7">
    <source>
        <dbReference type="SAM" id="Phobius"/>
    </source>
</evidence>
<feature type="domain" description="SAC" evidence="8">
    <location>
        <begin position="161"/>
        <end position="488"/>
    </location>
</feature>